<dbReference type="Proteomes" id="UP000477651">
    <property type="component" value="Unassembled WGS sequence"/>
</dbReference>
<protein>
    <submittedName>
        <fullName evidence="2">Uncharacterized protein</fullName>
    </submittedName>
</protein>
<reference evidence="2 3" key="1">
    <citation type="submission" date="2020-02" db="EMBL/GenBank/DDBJ databases">
        <title>Pelistega sp. NLN82 were isolated from wild rodents of the Hainan Island.</title>
        <authorList>
            <person name="Niu N."/>
            <person name="Zhou J."/>
        </authorList>
    </citation>
    <scope>NUCLEOTIDE SEQUENCE [LARGE SCALE GENOMIC DNA]</scope>
    <source>
        <strain evidence="2 3">NLN82</strain>
    </source>
</reference>
<evidence type="ECO:0000256" key="1">
    <source>
        <dbReference type="SAM" id="Phobius"/>
    </source>
</evidence>
<proteinExistence type="predicted"/>
<organism evidence="2 3">
    <name type="scientific">Pelistega ratti</name>
    <dbReference type="NCBI Taxonomy" id="2652177"/>
    <lineage>
        <taxon>Bacteria</taxon>
        <taxon>Pseudomonadati</taxon>
        <taxon>Pseudomonadota</taxon>
        <taxon>Betaproteobacteria</taxon>
        <taxon>Burkholderiales</taxon>
        <taxon>Alcaligenaceae</taxon>
        <taxon>Pelistega</taxon>
    </lineage>
</organism>
<keyword evidence="3" id="KW-1185">Reference proteome</keyword>
<name>A0A6L9Y7Y4_9BURK</name>
<feature type="transmembrane region" description="Helical" evidence="1">
    <location>
        <begin position="39"/>
        <end position="61"/>
    </location>
</feature>
<evidence type="ECO:0000313" key="3">
    <source>
        <dbReference type="Proteomes" id="UP000477651"/>
    </source>
</evidence>
<keyword evidence="1" id="KW-0472">Membrane</keyword>
<evidence type="ECO:0000313" key="2">
    <source>
        <dbReference type="EMBL" id="NEN76610.1"/>
    </source>
</evidence>
<comment type="caution">
    <text evidence="2">The sequence shown here is derived from an EMBL/GenBank/DDBJ whole genome shotgun (WGS) entry which is preliminary data.</text>
</comment>
<dbReference type="EMBL" id="JAAGYR010000025">
    <property type="protein sequence ID" value="NEN76610.1"/>
    <property type="molecule type" value="Genomic_DNA"/>
</dbReference>
<dbReference type="RefSeq" id="WP_163765031.1">
    <property type="nucleotide sequence ID" value="NZ_JAAGYR010000025.1"/>
</dbReference>
<gene>
    <name evidence="2" type="ORF">F9B74_09865</name>
</gene>
<dbReference type="AlphaFoldDB" id="A0A6L9Y7Y4"/>
<keyword evidence="1" id="KW-0812">Transmembrane</keyword>
<accession>A0A6L9Y7Y4</accession>
<keyword evidence="1" id="KW-1133">Transmembrane helix</keyword>
<sequence>MHSTVKPTLYVNTLASNNVMHSTKNTLSGIKKSILTESIFSRLVGVGIALVLLWGIVAYALGWL</sequence>